<comment type="caution">
    <text evidence="17">The sequence shown here is derived from an EMBL/GenBank/DDBJ whole genome shotgun (WGS) entry which is preliminary data.</text>
</comment>
<evidence type="ECO:0000256" key="3">
    <source>
        <dbReference type="ARBA" id="ARBA00004250"/>
    </source>
</evidence>
<evidence type="ECO:0000256" key="4">
    <source>
        <dbReference type="ARBA" id="ARBA00004555"/>
    </source>
</evidence>
<keyword evidence="8" id="KW-0812">Transmembrane</keyword>
<dbReference type="Proteomes" id="UP001266305">
    <property type="component" value="Unassembled WGS sequence"/>
</dbReference>
<dbReference type="InterPro" id="IPR005045">
    <property type="entry name" value="CDC50/LEM3_fam"/>
</dbReference>
<evidence type="ECO:0000256" key="1">
    <source>
        <dbReference type="ARBA" id="ARBA00004141"/>
    </source>
</evidence>
<keyword evidence="14" id="KW-0325">Glycoprotein</keyword>
<evidence type="ECO:0000256" key="10">
    <source>
        <dbReference type="ARBA" id="ARBA00023034"/>
    </source>
</evidence>
<comment type="subcellular location">
    <subcellularLocation>
        <location evidence="2">Apical cell membrane</location>
    </subcellularLocation>
    <subcellularLocation>
        <location evidence="3">Cytoplasmic vesicle</location>
        <location evidence="3">Secretory vesicle membrane</location>
    </subcellularLocation>
    <subcellularLocation>
        <location evidence="4">Golgi apparatus</location>
    </subcellularLocation>
    <subcellularLocation>
        <location evidence="1">Membrane</location>
        <topology evidence="1">Multi-pass membrane protein</topology>
    </subcellularLocation>
</comment>
<keyword evidence="6" id="KW-0813">Transport</keyword>
<keyword evidence="13" id="KW-1015">Disulfide bond</keyword>
<evidence type="ECO:0000256" key="6">
    <source>
        <dbReference type="ARBA" id="ARBA00022448"/>
    </source>
</evidence>
<dbReference type="PANTHER" id="PTHR10926:SF17">
    <property type="entry name" value="CELL CYCLE CONTROL PROTEIN 50A"/>
    <property type="match status" value="1"/>
</dbReference>
<evidence type="ECO:0000256" key="11">
    <source>
        <dbReference type="ARBA" id="ARBA00023055"/>
    </source>
</evidence>
<evidence type="ECO:0000256" key="5">
    <source>
        <dbReference type="ARBA" id="ARBA00009457"/>
    </source>
</evidence>
<reference evidence="17 18" key="1">
    <citation type="submission" date="2023-05" db="EMBL/GenBank/DDBJ databases">
        <title>B98-5 Cell Line De Novo Hybrid Assembly: An Optical Mapping Approach.</title>
        <authorList>
            <person name="Kananen K."/>
            <person name="Auerbach J.A."/>
            <person name="Kautto E."/>
            <person name="Blachly J.S."/>
        </authorList>
    </citation>
    <scope>NUCLEOTIDE SEQUENCE [LARGE SCALE GENOMIC DNA]</scope>
    <source>
        <strain evidence="17">B95-8</strain>
        <tissue evidence="17">Cell line</tissue>
    </source>
</reference>
<dbReference type="Pfam" id="PF03381">
    <property type="entry name" value="CDC50"/>
    <property type="match status" value="1"/>
</dbReference>
<dbReference type="PIRSF" id="PIRSF015840">
    <property type="entry name" value="DUF284_TM_euk"/>
    <property type="match status" value="1"/>
</dbReference>
<name>A0ABQ9VX39_SAGOE</name>
<keyword evidence="15" id="KW-0968">Cytoplasmic vesicle</keyword>
<proteinExistence type="inferred from homology"/>
<sequence>MLMISLEDFALETNSKESDLRGLCSKIDYTGTEPSSPCNKCLSPDVTPCICTINFTLEKSFEGNVFMYYGLSNFYQNHRRYVKSRDDSQLNGDSSALLGQALCNPSKECEPYRRNEDKPIAPCGAIANSMFNDTLELFLIGNDSYPMPITLKKKGIAWWTDKNVKFRNPPGGDNNLEERFKGTTKPVNWLKPVYMLDSDQDNNGFINEDFIVWMRTAALPTFRKLYRLIERKSDLHPTLPAGRYYLNITYSILFWLGIQIRRA</sequence>
<keyword evidence="12 16" id="KW-0472">Membrane</keyword>
<evidence type="ECO:0000256" key="2">
    <source>
        <dbReference type="ARBA" id="ARBA00004221"/>
    </source>
</evidence>
<organism evidence="17 18">
    <name type="scientific">Saguinus oedipus</name>
    <name type="common">Cotton-top tamarin</name>
    <name type="synonym">Oedipomidas oedipus</name>
    <dbReference type="NCBI Taxonomy" id="9490"/>
    <lineage>
        <taxon>Eukaryota</taxon>
        <taxon>Metazoa</taxon>
        <taxon>Chordata</taxon>
        <taxon>Craniata</taxon>
        <taxon>Vertebrata</taxon>
        <taxon>Euteleostomi</taxon>
        <taxon>Mammalia</taxon>
        <taxon>Eutheria</taxon>
        <taxon>Euarchontoglires</taxon>
        <taxon>Primates</taxon>
        <taxon>Haplorrhini</taxon>
        <taxon>Platyrrhini</taxon>
        <taxon>Cebidae</taxon>
        <taxon>Callitrichinae</taxon>
        <taxon>Saguinus</taxon>
    </lineage>
</organism>
<evidence type="ECO:0000256" key="8">
    <source>
        <dbReference type="ARBA" id="ARBA00022692"/>
    </source>
</evidence>
<evidence type="ECO:0000313" key="18">
    <source>
        <dbReference type="Proteomes" id="UP001266305"/>
    </source>
</evidence>
<evidence type="ECO:0000256" key="9">
    <source>
        <dbReference type="ARBA" id="ARBA00022989"/>
    </source>
</evidence>
<evidence type="ECO:0000256" key="15">
    <source>
        <dbReference type="ARBA" id="ARBA00023329"/>
    </source>
</evidence>
<evidence type="ECO:0000313" key="17">
    <source>
        <dbReference type="EMBL" id="KAK2113945.1"/>
    </source>
</evidence>
<accession>A0ABQ9VX39</accession>
<gene>
    <name evidence="17" type="primary">TMEM30A</name>
    <name evidence="17" type="ORF">P7K49_008211</name>
</gene>
<evidence type="ECO:0000256" key="7">
    <source>
        <dbReference type="ARBA" id="ARBA00022475"/>
    </source>
</evidence>
<evidence type="ECO:0000256" key="16">
    <source>
        <dbReference type="PIRNR" id="PIRNR015840"/>
    </source>
</evidence>
<evidence type="ECO:0000256" key="13">
    <source>
        <dbReference type="ARBA" id="ARBA00023157"/>
    </source>
</evidence>
<keyword evidence="7" id="KW-1003">Cell membrane</keyword>
<evidence type="ECO:0000256" key="14">
    <source>
        <dbReference type="ARBA" id="ARBA00023180"/>
    </source>
</evidence>
<protein>
    <recommendedName>
        <fullName evidence="16">Cell cycle control protein</fullName>
    </recommendedName>
</protein>
<keyword evidence="9" id="KW-1133">Transmembrane helix</keyword>
<keyword evidence="11" id="KW-0445">Lipid transport</keyword>
<keyword evidence="10" id="KW-0333">Golgi apparatus</keyword>
<comment type="similarity">
    <text evidence="5 16">Belongs to the CDC50/LEM3 family.</text>
</comment>
<dbReference type="EMBL" id="JASSZA010000004">
    <property type="protein sequence ID" value="KAK2113945.1"/>
    <property type="molecule type" value="Genomic_DNA"/>
</dbReference>
<dbReference type="PANTHER" id="PTHR10926">
    <property type="entry name" value="CELL CYCLE CONTROL PROTEIN 50"/>
    <property type="match status" value="1"/>
</dbReference>
<keyword evidence="18" id="KW-1185">Reference proteome</keyword>
<evidence type="ECO:0000256" key="12">
    <source>
        <dbReference type="ARBA" id="ARBA00023136"/>
    </source>
</evidence>